<dbReference type="Pfam" id="PF00106">
    <property type="entry name" value="adh_short"/>
    <property type="match status" value="1"/>
</dbReference>
<sequence length="315" mass="32643">MGSRVVVLTGGSSGIGRAAARAFAARGDKLVLAARGLTDLQKVAADCGGDVVVVPTDVSVRTQVDDLARVALDGFGRIDVWADTAAVMAYGRFEDLPPYVFDKVIATDLLGPANVARAALRVFRAQGHGTLILCSSLVGHVTAPSMSAYATAKWGLRALARTLRQETRDAPDIHVCQLVPGSVDTPIYTSAANYAGVVGRPPPPVDSAERLGAAVVRLADRPRRKLSVGAANRIVEFGFYGLPPVYDALVGPLMYRLGLSRRPAPADTGNVFASTPRSDGGPARNGRTAVGAAAAGALALGAAAALALRRGLRVR</sequence>
<dbReference type="PRINTS" id="PR00081">
    <property type="entry name" value="GDHRDH"/>
</dbReference>
<evidence type="ECO:0000256" key="4">
    <source>
        <dbReference type="SAM" id="Phobius"/>
    </source>
</evidence>
<dbReference type="Proteomes" id="UP000271683">
    <property type="component" value="Unassembled WGS sequence"/>
</dbReference>
<name>A0A3N1GR56_9ACTN</name>
<feature type="domain" description="Ketoreductase" evidence="5">
    <location>
        <begin position="4"/>
        <end position="181"/>
    </location>
</feature>
<comment type="caution">
    <text evidence="6">The sequence shown here is derived from an EMBL/GenBank/DDBJ whole genome shotgun (WGS) entry which is preliminary data.</text>
</comment>
<dbReference type="GO" id="GO:0016020">
    <property type="term" value="C:membrane"/>
    <property type="evidence" value="ECO:0007669"/>
    <property type="project" value="TreeGrafter"/>
</dbReference>
<proteinExistence type="inferred from homology"/>
<reference evidence="6 7" key="1">
    <citation type="submission" date="2018-11" db="EMBL/GenBank/DDBJ databases">
        <title>Sequencing the genomes of 1000 actinobacteria strains.</title>
        <authorList>
            <person name="Klenk H.-P."/>
        </authorList>
    </citation>
    <scope>NUCLEOTIDE SEQUENCE [LARGE SCALE GENOMIC DNA]</scope>
    <source>
        <strain evidence="6 7">DSM 43634</strain>
    </source>
</reference>
<keyword evidence="4" id="KW-0472">Membrane</keyword>
<organism evidence="6 7">
    <name type="scientific">Couchioplanes caeruleus</name>
    <dbReference type="NCBI Taxonomy" id="56438"/>
    <lineage>
        <taxon>Bacteria</taxon>
        <taxon>Bacillati</taxon>
        <taxon>Actinomycetota</taxon>
        <taxon>Actinomycetes</taxon>
        <taxon>Micromonosporales</taxon>
        <taxon>Micromonosporaceae</taxon>
        <taxon>Couchioplanes</taxon>
    </lineage>
</organism>
<keyword evidence="2" id="KW-0560">Oxidoreductase</keyword>
<keyword evidence="4" id="KW-1133">Transmembrane helix</keyword>
<accession>A0A3N1GR56</accession>
<dbReference type="SMART" id="SM00822">
    <property type="entry name" value="PKS_KR"/>
    <property type="match status" value="1"/>
</dbReference>
<dbReference type="PROSITE" id="PS00061">
    <property type="entry name" value="ADH_SHORT"/>
    <property type="match status" value="1"/>
</dbReference>
<dbReference type="PANTHER" id="PTHR44196">
    <property type="entry name" value="DEHYDROGENASE/REDUCTASE SDR FAMILY MEMBER 7B"/>
    <property type="match status" value="1"/>
</dbReference>
<protein>
    <submittedName>
        <fullName evidence="6">Short-subunit dehydrogenase</fullName>
    </submittedName>
</protein>
<evidence type="ECO:0000313" key="7">
    <source>
        <dbReference type="Proteomes" id="UP000271683"/>
    </source>
</evidence>
<evidence type="ECO:0000256" key="2">
    <source>
        <dbReference type="ARBA" id="ARBA00023002"/>
    </source>
</evidence>
<evidence type="ECO:0000256" key="1">
    <source>
        <dbReference type="ARBA" id="ARBA00006484"/>
    </source>
</evidence>
<dbReference type="GO" id="GO:0016491">
    <property type="term" value="F:oxidoreductase activity"/>
    <property type="evidence" value="ECO:0007669"/>
    <property type="project" value="UniProtKB-KW"/>
</dbReference>
<feature type="transmembrane region" description="Helical" evidence="4">
    <location>
        <begin position="289"/>
        <end position="308"/>
    </location>
</feature>
<gene>
    <name evidence="6" type="ORF">EDD30_5667</name>
</gene>
<comment type="similarity">
    <text evidence="1">Belongs to the short-chain dehydrogenases/reductases (SDR) family.</text>
</comment>
<dbReference type="InterPro" id="IPR002347">
    <property type="entry name" value="SDR_fam"/>
</dbReference>
<evidence type="ECO:0000259" key="5">
    <source>
        <dbReference type="SMART" id="SM00822"/>
    </source>
</evidence>
<dbReference type="InterPro" id="IPR020904">
    <property type="entry name" value="Sc_DH/Rdtase_CS"/>
</dbReference>
<dbReference type="SUPFAM" id="SSF51735">
    <property type="entry name" value="NAD(P)-binding Rossmann-fold domains"/>
    <property type="match status" value="1"/>
</dbReference>
<dbReference type="Gene3D" id="3.40.50.720">
    <property type="entry name" value="NAD(P)-binding Rossmann-like Domain"/>
    <property type="match status" value="1"/>
</dbReference>
<keyword evidence="4" id="KW-0812">Transmembrane</keyword>
<dbReference type="InterPro" id="IPR057326">
    <property type="entry name" value="KR_dom"/>
</dbReference>
<evidence type="ECO:0000313" key="6">
    <source>
        <dbReference type="EMBL" id="ROP32720.1"/>
    </source>
</evidence>
<evidence type="ECO:0000256" key="3">
    <source>
        <dbReference type="SAM" id="MobiDB-lite"/>
    </source>
</evidence>
<feature type="region of interest" description="Disordered" evidence="3">
    <location>
        <begin position="266"/>
        <end position="286"/>
    </location>
</feature>
<dbReference type="EMBL" id="RJKL01000001">
    <property type="protein sequence ID" value="ROP32720.1"/>
    <property type="molecule type" value="Genomic_DNA"/>
</dbReference>
<dbReference type="AlphaFoldDB" id="A0A3N1GR56"/>
<dbReference type="InterPro" id="IPR036291">
    <property type="entry name" value="NAD(P)-bd_dom_sf"/>
</dbReference>
<dbReference type="PANTHER" id="PTHR44196:SF1">
    <property type="entry name" value="DEHYDROGENASE_REDUCTASE SDR FAMILY MEMBER 7B"/>
    <property type="match status" value="1"/>
</dbReference>
<dbReference type="RefSeq" id="WP_244945422.1">
    <property type="nucleotide sequence ID" value="NZ_RJKL01000001.1"/>
</dbReference>